<dbReference type="PANTHER" id="PTHR20858:SF17">
    <property type="entry name" value="HYDROXYMETHYLPYRIMIDINE_PHOSPHOMETHYLPYRIMIDINE KINASE THI20-RELATED"/>
    <property type="match status" value="1"/>
</dbReference>
<dbReference type="CDD" id="cd01169">
    <property type="entry name" value="HMPP_kinase"/>
    <property type="match status" value="1"/>
</dbReference>
<dbReference type="InterPro" id="IPR013749">
    <property type="entry name" value="PM/HMP-P_kinase-1"/>
</dbReference>
<keyword evidence="4" id="KW-0418">Kinase</keyword>
<feature type="domain" description="Pyridoxamine kinase/Phosphomethylpyrimidine kinase" evidence="3">
    <location>
        <begin position="15"/>
        <end position="261"/>
    </location>
</feature>
<comment type="pathway">
    <text evidence="1">Cofactor biosynthesis; thiamine diphosphate biosynthesis.</text>
</comment>
<organism evidence="4 5">
    <name type="scientific">Flectobacillus roseus</name>
    <dbReference type="NCBI Taxonomy" id="502259"/>
    <lineage>
        <taxon>Bacteria</taxon>
        <taxon>Pseudomonadati</taxon>
        <taxon>Bacteroidota</taxon>
        <taxon>Cytophagia</taxon>
        <taxon>Cytophagales</taxon>
        <taxon>Flectobacillaceae</taxon>
        <taxon>Flectobacillus</taxon>
    </lineage>
</organism>
<keyword evidence="5" id="KW-1185">Reference proteome</keyword>
<dbReference type="Proteomes" id="UP001236507">
    <property type="component" value="Unassembled WGS sequence"/>
</dbReference>
<protein>
    <recommendedName>
        <fullName evidence="2">hydroxymethylpyrimidine kinase</fullName>
        <ecNumber evidence="2">2.7.1.49</ecNumber>
    </recommendedName>
</protein>
<evidence type="ECO:0000259" key="3">
    <source>
        <dbReference type="Pfam" id="PF08543"/>
    </source>
</evidence>
<keyword evidence="4" id="KW-0808">Transferase</keyword>
<dbReference type="EMBL" id="JASHIF010000002">
    <property type="protein sequence ID" value="MDI9858247.1"/>
    <property type="molecule type" value="Genomic_DNA"/>
</dbReference>
<reference evidence="4 5" key="1">
    <citation type="submission" date="2023-05" db="EMBL/GenBank/DDBJ databases">
        <title>Novel species of genus Flectobacillus isolated from stream in China.</title>
        <authorList>
            <person name="Lu H."/>
        </authorList>
    </citation>
    <scope>NUCLEOTIDE SEQUENCE [LARGE SCALE GENOMIC DNA]</scope>
    <source>
        <strain evidence="4 5">KCTC 42575</strain>
    </source>
</reference>
<proteinExistence type="predicted"/>
<evidence type="ECO:0000256" key="2">
    <source>
        <dbReference type="ARBA" id="ARBA00012135"/>
    </source>
</evidence>
<dbReference type="NCBIfam" id="TIGR00097">
    <property type="entry name" value="HMP-P_kinase"/>
    <property type="match status" value="1"/>
</dbReference>
<evidence type="ECO:0000256" key="1">
    <source>
        <dbReference type="ARBA" id="ARBA00004948"/>
    </source>
</evidence>
<dbReference type="Gene3D" id="3.40.1190.20">
    <property type="match status" value="1"/>
</dbReference>
<evidence type="ECO:0000313" key="5">
    <source>
        <dbReference type="Proteomes" id="UP001236507"/>
    </source>
</evidence>
<sequence>MKKTYFPVLSIAGSDPSSGAGIQADLITIAALGGYACTAITAITVQNTLGVSGIYPVLAQAVREQVEAILTDIKPLAIKIGMLHRFEIVKEVIDILSQFPKIPIVLDPVFLSSSGHPLLDDEGIQLMIEQLFPLVTVLTPNLTEASWLLGKEIKEKDQMPEAAKELLKFGAKSVLLKGGHLEEEVLSDCLVKSTGEIFFLDHKKVNSNNTHGTGCTLSSAIAVNLAQGFSVEYAVERATEYVIKSIEGGKDYQLGGGNGPLKHI</sequence>
<accession>A0ABT6Y3U9</accession>
<dbReference type="GO" id="GO:0008972">
    <property type="term" value="F:phosphomethylpyrimidine kinase activity"/>
    <property type="evidence" value="ECO:0007669"/>
    <property type="project" value="UniProtKB-EC"/>
</dbReference>
<dbReference type="RefSeq" id="WP_283343489.1">
    <property type="nucleotide sequence ID" value="NZ_JASHIF010000002.1"/>
</dbReference>
<dbReference type="PANTHER" id="PTHR20858">
    <property type="entry name" value="PHOSPHOMETHYLPYRIMIDINE KINASE"/>
    <property type="match status" value="1"/>
</dbReference>
<dbReference type="InterPro" id="IPR029056">
    <property type="entry name" value="Ribokinase-like"/>
</dbReference>
<dbReference type="SUPFAM" id="SSF53613">
    <property type="entry name" value="Ribokinase-like"/>
    <property type="match status" value="1"/>
</dbReference>
<comment type="caution">
    <text evidence="4">The sequence shown here is derived from an EMBL/GenBank/DDBJ whole genome shotgun (WGS) entry which is preliminary data.</text>
</comment>
<evidence type="ECO:0000313" key="4">
    <source>
        <dbReference type="EMBL" id="MDI9858247.1"/>
    </source>
</evidence>
<dbReference type="EC" id="2.7.1.49" evidence="2"/>
<dbReference type="Pfam" id="PF08543">
    <property type="entry name" value="Phos_pyr_kin"/>
    <property type="match status" value="1"/>
</dbReference>
<gene>
    <name evidence="4" type="primary">thiD</name>
    <name evidence="4" type="ORF">QM524_03385</name>
</gene>
<dbReference type="GO" id="GO:0008902">
    <property type="term" value="F:hydroxymethylpyrimidine kinase activity"/>
    <property type="evidence" value="ECO:0007669"/>
    <property type="project" value="UniProtKB-EC"/>
</dbReference>
<name>A0ABT6Y3U9_9BACT</name>
<dbReference type="InterPro" id="IPR004399">
    <property type="entry name" value="HMP/HMP-P_kinase_dom"/>
</dbReference>